<protein>
    <submittedName>
        <fullName evidence="2">Uncharacterized protein</fullName>
    </submittedName>
</protein>
<proteinExistence type="predicted"/>
<keyword evidence="1" id="KW-1133">Transmembrane helix</keyword>
<comment type="caution">
    <text evidence="2">The sequence shown here is derived from an EMBL/GenBank/DDBJ whole genome shotgun (WGS) entry which is preliminary data.</text>
</comment>
<dbReference type="EMBL" id="AMZH03000872">
    <property type="protein sequence ID" value="RRT81604.1"/>
    <property type="molecule type" value="Genomic_DNA"/>
</dbReference>
<accession>A0A427AZA1</accession>
<keyword evidence="1" id="KW-0472">Membrane</keyword>
<keyword evidence="1" id="KW-0812">Transmembrane</keyword>
<feature type="transmembrane region" description="Helical" evidence="1">
    <location>
        <begin position="52"/>
        <end position="73"/>
    </location>
</feature>
<evidence type="ECO:0000313" key="2">
    <source>
        <dbReference type="EMBL" id="RRT81604.1"/>
    </source>
</evidence>
<name>A0A427AZA1_ENSVE</name>
<reference evidence="2 3" key="1">
    <citation type="journal article" date="2014" name="Agronomy (Basel)">
        <title>A Draft Genome Sequence for Ensete ventricosum, the Drought-Tolerant Tree Against Hunger.</title>
        <authorList>
            <person name="Harrison J."/>
            <person name="Moore K.A."/>
            <person name="Paszkiewicz K."/>
            <person name="Jones T."/>
            <person name="Grant M."/>
            <person name="Ambacheew D."/>
            <person name="Muzemil S."/>
            <person name="Studholme D.J."/>
        </authorList>
    </citation>
    <scope>NUCLEOTIDE SEQUENCE [LARGE SCALE GENOMIC DNA]</scope>
</reference>
<gene>
    <name evidence="2" type="ORF">B296_00021750</name>
</gene>
<dbReference type="AlphaFoldDB" id="A0A427AZA1"/>
<evidence type="ECO:0000313" key="3">
    <source>
        <dbReference type="Proteomes" id="UP000287651"/>
    </source>
</evidence>
<sequence length="82" mass="8688">WKRPPVVAPSRCCLVGRRTHAASLVLATSSGASDLASGGCASTSPTHAMISWTIFLLGIFTPIASHFVLSYALTHRAYDMVV</sequence>
<feature type="non-terminal residue" evidence="2">
    <location>
        <position position="1"/>
    </location>
</feature>
<dbReference type="Proteomes" id="UP000287651">
    <property type="component" value="Unassembled WGS sequence"/>
</dbReference>
<evidence type="ECO:0000256" key="1">
    <source>
        <dbReference type="SAM" id="Phobius"/>
    </source>
</evidence>
<organism evidence="2 3">
    <name type="scientific">Ensete ventricosum</name>
    <name type="common">Abyssinian banana</name>
    <name type="synonym">Musa ensete</name>
    <dbReference type="NCBI Taxonomy" id="4639"/>
    <lineage>
        <taxon>Eukaryota</taxon>
        <taxon>Viridiplantae</taxon>
        <taxon>Streptophyta</taxon>
        <taxon>Embryophyta</taxon>
        <taxon>Tracheophyta</taxon>
        <taxon>Spermatophyta</taxon>
        <taxon>Magnoliopsida</taxon>
        <taxon>Liliopsida</taxon>
        <taxon>Zingiberales</taxon>
        <taxon>Musaceae</taxon>
        <taxon>Ensete</taxon>
    </lineage>
</organism>